<name>A0A0L7QJ07_9HYME</name>
<accession>A0A0L7QJ07</accession>
<keyword evidence="3" id="KW-1185">Reference proteome</keyword>
<dbReference type="Proteomes" id="UP000053825">
    <property type="component" value="Unassembled WGS sequence"/>
</dbReference>
<protein>
    <submittedName>
        <fullName evidence="2">Uncharacterized protein</fullName>
    </submittedName>
</protein>
<feature type="compositionally biased region" description="Basic and acidic residues" evidence="1">
    <location>
        <begin position="912"/>
        <end position="929"/>
    </location>
</feature>
<gene>
    <name evidence="2" type="ORF">WH47_09794</name>
</gene>
<evidence type="ECO:0000256" key="1">
    <source>
        <dbReference type="SAM" id="MobiDB-lite"/>
    </source>
</evidence>
<feature type="region of interest" description="Disordered" evidence="1">
    <location>
        <begin position="910"/>
        <end position="929"/>
    </location>
</feature>
<evidence type="ECO:0000313" key="2">
    <source>
        <dbReference type="EMBL" id="KOC58555.1"/>
    </source>
</evidence>
<dbReference type="EMBL" id="KQ415617">
    <property type="protein sequence ID" value="KOC58555.1"/>
    <property type="molecule type" value="Genomic_DNA"/>
</dbReference>
<reference evidence="2 3" key="1">
    <citation type="submission" date="2015-07" db="EMBL/GenBank/DDBJ databases">
        <title>The genome of Habropoda laboriosa.</title>
        <authorList>
            <person name="Pan H."/>
            <person name="Kapheim K."/>
        </authorList>
    </citation>
    <scope>NUCLEOTIDE SEQUENCE [LARGE SCALE GENOMIC DNA]</scope>
    <source>
        <strain evidence="2">0110345459</strain>
    </source>
</reference>
<proteinExistence type="predicted"/>
<organism evidence="2 3">
    <name type="scientific">Habropoda laboriosa</name>
    <dbReference type="NCBI Taxonomy" id="597456"/>
    <lineage>
        <taxon>Eukaryota</taxon>
        <taxon>Metazoa</taxon>
        <taxon>Ecdysozoa</taxon>
        <taxon>Arthropoda</taxon>
        <taxon>Hexapoda</taxon>
        <taxon>Insecta</taxon>
        <taxon>Pterygota</taxon>
        <taxon>Neoptera</taxon>
        <taxon>Endopterygota</taxon>
        <taxon>Hymenoptera</taxon>
        <taxon>Apocrita</taxon>
        <taxon>Aculeata</taxon>
        <taxon>Apoidea</taxon>
        <taxon>Anthophila</taxon>
        <taxon>Apidae</taxon>
        <taxon>Habropoda</taxon>
    </lineage>
</organism>
<evidence type="ECO:0000313" key="3">
    <source>
        <dbReference type="Proteomes" id="UP000053825"/>
    </source>
</evidence>
<sequence length="1832" mass="208746">MSWGKNLPNFKAAQPIRVYYQIGGLQDIITGSYVRGARGEWLLNGGIAAFEGTAGPGNSSKSTFCDCRIETALHRYQEATAFKHDTENSSSLARSQMLANEIDPTGKLAASLDEDVGRFILTNAEIYDGTEWFELLKKFAAERVKTEKKIDTPFVDKHGKPIQVYPPIFGFLDSLSQFRSSAVQDKIDKEKVGSSKLNTIYMQGGATKTIVVDEMPSITGKSGISMMMSAHMGDTIVMDEYNPPAKKLGFLKGTRKMKKTPESFTFLPNNLFEIVNVAKLLNKQTKAAEYPLNEMDDMEGNVDLMVMTVLPLRGKSGCVGIPFELIVSQRYGLQPTLSEFWYIKNNDRYGLGTNVVHNELDLYPGVKFTRQKIRGLIKEDPKFCRAMQITADLAQMCNYWPDFAVENITFTPAQLYEKLKADGYDWDEILSTRAYWTFDEYTNPVHSLSTRTLIDMYHGRDKPWWKKDEYSGYHTEFYKEFLAGKSDKELEEYVDRLEQGEEQLTCFIPNFDKRIKISTDNNIELGEKLGYQFYQHIWITDPIDGTEALTPRKHLVYESNVCRQTQLLDDKISVAKDSNSIDAMTGQVRGDSLASRLSGPEFMILNSQGLEKTIKEFNKFRGGDNISGRMLNQSIVQQGVGAQEAVPGANERQPQTVKTLSILLNGMLRTREEFRELNQTNQIQVLDDFVLSITVETNVENISSLSDIESLGNILGIDKAFLKDNPRMKSLLTNGSARKQTNAKVVINHACVDEAYRYSQPLNEALDRRINFYTNLLRVAQDEYKESGRQQIMLLDGGNELIPLSKLVQIQNSWVTAKDNNKTLPSTASNMLNTDKPEVMSNLHLMFIVNGKYVVIRLSEIDQWISRVDQPRKRSGIFTPERTQSIVLRFFMGLQGLKTQGDEAEIVDLDEAESKPEKEQTPQEKVNEDYTKSRINGELKPTLNVQVDATGTGDKLKVNPMSKPEYDKITARLTDIDPEDPTLLGMSDEINQLLGSEVDQDIKQLEVVEAQKDADKVNIIKDYTAYKPPEDHHDPIKQYDRLVDDYAAQGVLSPGEIRRAKALGRKVHEIKSPFDEDKSLFDFGVITQEDLQIKPEDTVVTPKDKKGVPDKSMKHSTMHMFDKRYLNEVLNKDVVNVLMHAQRSGIAVTNIDRQEYSFPSSRFRYDFHLPEHDILIEFHGAQHYKPVRKFGGKKALLGVIERDKLKVLLAKINQKELITLNHTDLDNDGFETKLLKLLKSVYVRWYKVNGKIETFKTFKELYTRFKVPNDILIRNVDKYLDKIWSKRVLAPIRKVSDRSVALTNSTNKMFVSRTERAAFDYNRWLVQQINLQAMDSESEFKDVIYSPCFYRDVKLPNSYCAIAKHISTMEYKGIQLNFDYAEIPKLYPEAVLKRAKEIGTTVFGFGNGIYYSMSMDGMVTKLAENGSNFRELSRPLVEFFGFDWTKQPTDYAEIRILGKKVPLGIILAYHVGFGRLLKTAGVKVERLERGRKHPALTANQFALKFDDEILVFDRRDQKAMLLFSGFNRVKNVINKMSVYSLDKPAFYRIILHTLAVPERHMKNYDEMFRSWIDDMTRDELINMKEPTDMFMLFLSAIDKLQDDTYIDPNSIEGSLIRGYERIPAMIQDELNKEIRRYIRNPTKTSKIEINPNAVWYRILQDETVSPIEESNPIHAIKEKEVVVFRGAGGRSAQSMTAKHRQFSKDSIGVISEAGVDNGNVGTITYLTADPNITNLRGRMSPLKDPQEAAKTKLQSTSMLVSAGSDMDDYGSAHTQCRVRSDFLVRGQSAAKCLSIDVNRDRVNVQRLSPYQGVRAEWLGSRRRPFSSDIKDG</sequence>